<comment type="caution">
    <text evidence="3">The sequence shown here is derived from an EMBL/GenBank/DDBJ whole genome shotgun (WGS) entry which is preliminary data.</text>
</comment>
<name>A0A6N9YRJ9_9ACTN</name>
<dbReference type="InterPro" id="IPR003870">
    <property type="entry name" value="DUF222"/>
</dbReference>
<sequence>MAPGVELGAVLDGADLAQLGAFELAEVAAGWERLTAWVQARQAEALTALTKREEMRVDDDRRFGSLSPEAVTAGDMCTVWPWTKPQAERRVRDSVKLVERFPATHRTLAEGRLDNHRAGIILAELGTQDDDIARLVEAAVLPHVHTWTSVKLRRVLRRLIHELAPESAKKNRRAREEREVWSEPGRDGMSWLHAYLPVEQVAAIMATIKAGAEAEKGLDCAHSHTCPNQYGRSGGEEPGGESWASESGTNDSGASESGTSDSGASESGTSDSGASESGTSDSGASESGTSDSGASESGTSDSGASESGTSDSGASDSGTSDSGTNDSGASESGTNDSGTNDSGATDEHSHTVGPAPCGGCAKRTAAQRQADVLAVLAWTSLRTGRVGGVGCASCGSVSGVPLPSAHGRAVSVNMTMSLSTWLRLDEHPAHLEGHGPIDPETARHLAAAGVWRWILTDPVGGHALDYGRTRYTPPQDLVDFVLLRDQECVMPGCHHPARRCEIDHRVPYPKGTTSACNCSALCKPCHLQKHRAGWSVEQVAPGVQRWTSPSGHQQLVELPRLSPPSSPLPSPTVR</sequence>
<evidence type="ECO:0000256" key="1">
    <source>
        <dbReference type="SAM" id="MobiDB-lite"/>
    </source>
</evidence>
<dbReference type="InterPro" id="IPR003615">
    <property type="entry name" value="HNH_nuc"/>
</dbReference>
<gene>
    <name evidence="3" type="ORF">G1H11_19350</name>
</gene>
<feature type="domain" description="DUF222" evidence="2">
    <location>
        <begin position="362"/>
        <end position="485"/>
    </location>
</feature>
<organism evidence="3 4">
    <name type="scientific">Phytoactinopolyspora alkaliphila</name>
    <dbReference type="NCBI Taxonomy" id="1783498"/>
    <lineage>
        <taxon>Bacteria</taxon>
        <taxon>Bacillati</taxon>
        <taxon>Actinomycetota</taxon>
        <taxon>Actinomycetes</taxon>
        <taxon>Jiangellales</taxon>
        <taxon>Jiangellaceae</taxon>
        <taxon>Phytoactinopolyspora</taxon>
    </lineage>
</organism>
<keyword evidence="4" id="KW-1185">Reference proteome</keyword>
<evidence type="ECO:0000259" key="2">
    <source>
        <dbReference type="Pfam" id="PF02720"/>
    </source>
</evidence>
<proteinExistence type="predicted"/>
<dbReference type="Gene3D" id="1.10.30.50">
    <property type="match status" value="1"/>
</dbReference>
<dbReference type="CDD" id="cd00085">
    <property type="entry name" value="HNHc"/>
    <property type="match status" value="1"/>
</dbReference>
<dbReference type="Pfam" id="PF02720">
    <property type="entry name" value="DUF222"/>
    <property type="match status" value="2"/>
</dbReference>
<evidence type="ECO:0000313" key="3">
    <source>
        <dbReference type="EMBL" id="NED97458.1"/>
    </source>
</evidence>
<dbReference type="Proteomes" id="UP000469185">
    <property type="component" value="Unassembled WGS sequence"/>
</dbReference>
<feature type="domain" description="DUF222" evidence="2">
    <location>
        <begin position="84"/>
        <end position="210"/>
    </location>
</feature>
<evidence type="ECO:0000313" key="4">
    <source>
        <dbReference type="Proteomes" id="UP000469185"/>
    </source>
</evidence>
<dbReference type="AlphaFoldDB" id="A0A6N9YRJ9"/>
<accession>A0A6N9YRJ9</accession>
<feature type="compositionally biased region" description="Polar residues" evidence="1">
    <location>
        <begin position="331"/>
        <end position="343"/>
    </location>
</feature>
<protein>
    <submittedName>
        <fullName evidence="3">DUF222 domain-containing protein</fullName>
    </submittedName>
</protein>
<dbReference type="EMBL" id="JAAGOB010000011">
    <property type="protein sequence ID" value="NED97458.1"/>
    <property type="molecule type" value="Genomic_DNA"/>
</dbReference>
<reference evidence="3 4" key="1">
    <citation type="submission" date="2020-02" db="EMBL/GenBank/DDBJ databases">
        <authorList>
            <person name="Li X.-J."/>
            <person name="Feng X.-M."/>
        </authorList>
    </citation>
    <scope>NUCLEOTIDE SEQUENCE [LARGE SCALE GENOMIC DNA]</scope>
    <source>
        <strain evidence="3 4">CGMCC 4.7225</strain>
    </source>
</reference>
<feature type="compositionally biased region" description="Low complexity" evidence="1">
    <location>
        <begin position="240"/>
        <end position="330"/>
    </location>
</feature>
<feature type="region of interest" description="Disordered" evidence="1">
    <location>
        <begin position="229"/>
        <end position="355"/>
    </location>
</feature>